<dbReference type="Pfam" id="PF14246">
    <property type="entry name" value="TetR_C_7"/>
    <property type="match status" value="1"/>
</dbReference>
<dbReference type="SUPFAM" id="SSF46689">
    <property type="entry name" value="Homeodomain-like"/>
    <property type="match status" value="1"/>
</dbReference>
<keyword evidence="3" id="KW-0804">Transcription</keyword>
<evidence type="ECO:0000313" key="6">
    <source>
        <dbReference type="EMBL" id="TCL03520.1"/>
    </source>
</evidence>
<gene>
    <name evidence="6" type="ORF">EZJ58_1595</name>
</gene>
<feature type="domain" description="HTH tetR-type" evidence="5">
    <location>
        <begin position="6"/>
        <end position="66"/>
    </location>
</feature>
<keyword evidence="1" id="KW-0805">Transcription regulation</keyword>
<dbReference type="PROSITE" id="PS50977">
    <property type="entry name" value="HTH_TETR_2"/>
    <property type="match status" value="1"/>
</dbReference>
<keyword evidence="7" id="KW-1185">Reference proteome</keyword>
<evidence type="ECO:0000313" key="7">
    <source>
        <dbReference type="Proteomes" id="UP000294555"/>
    </source>
</evidence>
<evidence type="ECO:0000256" key="1">
    <source>
        <dbReference type="ARBA" id="ARBA00023015"/>
    </source>
</evidence>
<dbReference type="GO" id="GO:0003677">
    <property type="term" value="F:DNA binding"/>
    <property type="evidence" value="ECO:0007669"/>
    <property type="project" value="UniProtKB-UniRule"/>
</dbReference>
<dbReference type="FunFam" id="1.10.10.60:FF:000141">
    <property type="entry name" value="TetR family transcriptional regulator"/>
    <property type="match status" value="1"/>
</dbReference>
<reference evidence="6 7" key="1">
    <citation type="submission" date="2019-02" db="EMBL/GenBank/DDBJ databases">
        <title>Investigation of anaerobic lignin degradation for improved lignocellulosic biofuels.</title>
        <authorList>
            <person name="Deangelis K."/>
        </authorList>
    </citation>
    <scope>NUCLEOTIDE SEQUENCE [LARGE SCALE GENOMIC DNA]</scope>
    <source>
        <strain evidence="6 7">159R</strain>
    </source>
</reference>
<keyword evidence="2 4" id="KW-0238">DNA-binding</keyword>
<dbReference type="PANTHER" id="PTHR47506">
    <property type="entry name" value="TRANSCRIPTIONAL REGULATORY PROTEIN"/>
    <property type="match status" value="1"/>
</dbReference>
<dbReference type="Proteomes" id="UP000294555">
    <property type="component" value="Unassembled WGS sequence"/>
</dbReference>
<dbReference type="InterPro" id="IPR039536">
    <property type="entry name" value="TetR_C_Proteobacteria"/>
</dbReference>
<accession>A0A4R1NHA2</accession>
<sequence length="206" mass="23278">MARRGDELREHILWIAKDVFLEMGFERASMDVVARRGETSKRSLYAHFESKEKLFLAVIDLVRGLFLGRLRMPGDYSNEPAQALALFCGRYLETLLYQPSIQMCRVSMSETNRFPQGAAQHYDVMFTEVERRLGAYLQTTFGVSAQAGAEAAHRLIGQVIYPRYVRALFGIDELATSFDGDALASDFDLAPIRRAVADLIESLTKQ</sequence>
<dbReference type="PANTHER" id="PTHR47506:SF1">
    <property type="entry name" value="HTH-TYPE TRANSCRIPTIONAL REGULATOR YJDC"/>
    <property type="match status" value="1"/>
</dbReference>
<dbReference type="InterPro" id="IPR009057">
    <property type="entry name" value="Homeodomain-like_sf"/>
</dbReference>
<name>A0A4R1NHA2_9GAMM</name>
<dbReference type="RefSeq" id="WP_132922380.1">
    <property type="nucleotide sequence ID" value="NZ_SJOI01000001.1"/>
</dbReference>
<dbReference type="EMBL" id="SJOI01000001">
    <property type="protein sequence ID" value="TCL03520.1"/>
    <property type="molecule type" value="Genomic_DNA"/>
</dbReference>
<comment type="caution">
    <text evidence="6">The sequence shown here is derived from an EMBL/GenBank/DDBJ whole genome shotgun (WGS) entry which is preliminary data.</text>
</comment>
<evidence type="ECO:0000256" key="2">
    <source>
        <dbReference type="ARBA" id="ARBA00023125"/>
    </source>
</evidence>
<organism evidence="6 7">
    <name type="scientific">Sodalis ligni</name>
    <dbReference type="NCBI Taxonomy" id="2697027"/>
    <lineage>
        <taxon>Bacteria</taxon>
        <taxon>Pseudomonadati</taxon>
        <taxon>Pseudomonadota</taxon>
        <taxon>Gammaproteobacteria</taxon>
        <taxon>Enterobacterales</taxon>
        <taxon>Bruguierivoracaceae</taxon>
        <taxon>Sodalis</taxon>
    </lineage>
</organism>
<proteinExistence type="predicted"/>
<dbReference type="Pfam" id="PF00440">
    <property type="entry name" value="TetR_N"/>
    <property type="match status" value="1"/>
</dbReference>
<dbReference type="OrthoDB" id="116240at2"/>
<evidence type="ECO:0000256" key="3">
    <source>
        <dbReference type="ARBA" id="ARBA00023163"/>
    </source>
</evidence>
<protein>
    <submittedName>
        <fullName evidence="6">TetR family transcriptional regulator</fullName>
    </submittedName>
</protein>
<dbReference type="Gene3D" id="1.10.10.60">
    <property type="entry name" value="Homeodomain-like"/>
    <property type="match status" value="1"/>
</dbReference>
<evidence type="ECO:0000256" key="4">
    <source>
        <dbReference type="PROSITE-ProRule" id="PRU00335"/>
    </source>
</evidence>
<feature type="DNA-binding region" description="H-T-H motif" evidence="4">
    <location>
        <begin position="29"/>
        <end position="48"/>
    </location>
</feature>
<evidence type="ECO:0000259" key="5">
    <source>
        <dbReference type="PROSITE" id="PS50977"/>
    </source>
</evidence>
<dbReference type="Gene3D" id="1.10.357.10">
    <property type="entry name" value="Tetracycline Repressor, domain 2"/>
    <property type="match status" value="1"/>
</dbReference>
<dbReference type="AlphaFoldDB" id="A0A4R1NHA2"/>
<dbReference type="PRINTS" id="PR00455">
    <property type="entry name" value="HTHTETR"/>
</dbReference>
<dbReference type="InterPro" id="IPR001647">
    <property type="entry name" value="HTH_TetR"/>
</dbReference>